<accession>A0A1G7Y4Z3</accession>
<reference evidence="2" key="1">
    <citation type="submission" date="2016-10" db="EMBL/GenBank/DDBJ databases">
        <authorList>
            <person name="Varghese N."/>
            <person name="Submissions S."/>
        </authorList>
    </citation>
    <scope>NUCLEOTIDE SEQUENCE [LARGE SCALE GENOMIC DNA]</scope>
    <source>
        <strain evidence="2">CGMCC 4.3506</strain>
    </source>
</reference>
<gene>
    <name evidence="1" type="ORF">SAMN05216553_11385</name>
</gene>
<sequence>MSRPSAAVRAGGPPAHHLLGLQQLAGNRAVQRLMVRMPNPYECGMHRSVGDAEVDEIGRALAAKYAGVGGQHGWKDDWVFPPSPTTEPSVFYGHGNRSELGGLEPRKFAKAVHKPERALQQDTAFKFVSCGGGQGRAGEGAAYGAAVAAEIQSRDLQGKTWGGPLKATQGLVYYTEKYKAVLPEIPLAVTKLLSQKTEAAELGLRRQVVEHVRAKLRSVDDKKKRAADLRELRDLVVKVYTEGEKASRAEAVGKIAIPEFLSNTWLTSRLNDAMDVLFATKYGWTAVDAAVEGFSSGNCLADLATLFESLNKEMAVKAEGVWGEFRDALQHASRIPARGSAKVGTVDPAVPPDDSARFRHWQDFGTVPWKQWKASRNKQTD</sequence>
<organism evidence="1 2">
    <name type="scientific">Lentzea fradiae</name>
    <dbReference type="NCBI Taxonomy" id="200378"/>
    <lineage>
        <taxon>Bacteria</taxon>
        <taxon>Bacillati</taxon>
        <taxon>Actinomycetota</taxon>
        <taxon>Actinomycetes</taxon>
        <taxon>Pseudonocardiales</taxon>
        <taxon>Pseudonocardiaceae</taxon>
        <taxon>Lentzea</taxon>
    </lineage>
</organism>
<dbReference type="RefSeq" id="WP_245744285.1">
    <property type="nucleotide sequence ID" value="NZ_FNCC01000013.1"/>
</dbReference>
<dbReference type="EMBL" id="FNCC01000013">
    <property type="protein sequence ID" value="SDG91449.1"/>
    <property type="molecule type" value="Genomic_DNA"/>
</dbReference>
<evidence type="ECO:0000313" key="2">
    <source>
        <dbReference type="Proteomes" id="UP000199623"/>
    </source>
</evidence>
<dbReference type="Proteomes" id="UP000199623">
    <property type="component" value="Unassembled WGS sequence"/>
</dbReference>
<name>A0A1G7Y4Z3_9PSEU</name>
<proteinExistence type="predicted"/>
<dbReference type="AlphaFoldDB" id="A0A1G7Y4Z3"/>
<protein>
    <submittedName>
        <fullName evidence="1">Uncharacterized protein</fullName>
    </submittedName>
</protein>
<keyword evidence="2" id="KW-1185">Reference proteome</keyword>
<evidence type="ECO:0000313" key="1">
    <source>
        <dbReference type="EMBL" id="SDG91449.1"/>
    </source>
</evidence>